<evidence type="ECO:0000313" key="3">
    <source>
        <dbReference type="EMBL" id="MBK0421931.1"/>
    </source>
</evidence>
<dbReference type="Pfam" id="PF13556">
    <property type="entry name" value="HTH_30"/>
    <property type="match status" value="1"/>
</dbReference>
<dbReference type="EMBL" id="JAEHOI010000006">
    <property type="protein sequence ID" value="MBK0421931.1"/>
    <property type="molecule type" value="Genomic_DNA"/>
</dbReference>
<keyword evidence="4" id="KW-1185">Reference proteome</keyword>
<accession>A0A934QC46</accession>
<dbReference type="Pfam" id="PF07905">
    <property type="entry name" value="PucR"/>
    <property type="match status" value="1"/>
</dbReference>
<sequence>MIRLHDVFEIPELGLTPVVTPTGASPEIRWAHVSELVDPSPWLLGKELLLTTGFALKDSATAWDEYCSRVASAQVSVVGMSTGPSLPYPSIPKGLIAAAEKHGLALIHVPHDTLMQSVVQKVSDALYHAANQDLVRSFSVQRQLSEAASSAGGPDRIVEVLNRVLGFQTVVLDERLRVLAKSSAAAEERVTPIRDELRARLREGLRWSISMEGQEDSLVVLPLGTEGRLSGILTRSKPSALSVHDRAALGLAASLLGILLERRMASQKHRRMLESQLLNGLLADSSTVTDVQRYLAQHGVEATHIEVLSTGLPSDEADYDQFIAEVLELCDEVLVTRMPDGCIFALINAHGPLADPLRELVQQLRLGHSGLGERRPLLGIAESLSQARFARTVAISRDVPLLERADTGGYRALMQMGDPEARHRFADEVLAPLDEADRSGRGELVKTVRAYLTALGNHEATAEALGVHRHTVRARVTRIMELTGRNLANPEDFLELWLAIECRTSDVGEPEAAADRSPSTSSNR</sequence>
<dbReference type="AlphaFoldDB" id="A0A934QC46"/>
<dbReference type="InterPro" id="IPR042070">
    <property type="entry name" value="PucR_C-HTH_sf"/>
</dbReference>
<feature type="domain" description="Purine catabolism PurC-like" evidence="1">
    <location>
        <begin position="6"/>
        <end position="126"/>
    </location>
</feature>
<evidence type="ECO:0000259" key="1">
    <source>
        <dbReference type="Pfam" id="PF07905"/>
    </source>
</evidence>
<evidence type="ECO:0000313" key="4">
    <source>
        <dbReference type="Proteomes" id="UP000618733"/>
    </source>
</evidence>
<dbReference type="PANTHER" id="PTHR33744:SF7">
    <property type="entry name" value="PUCR FAMILY TRANSCRIPTIONAL REGULATOR"/>
    <property type="match status" value="1"/>
</dbReference>
<dbReference type="Proteomes" id="UP000618733">
    <property type="component" value="Unassembled WGS sequence"/>
</dbReference>
<dbReference type="InterPro" id="IPR051448">
    <property type="entry name" value="CdaR-like_regulators"/>
</dbReference>
<gene>
    <name evidence="3" type="ORF">JD292_07565</name>
</gene>
<dbReference type="InterPro" id="IPR012914">
    <property type="entry name" value="PucR_dom"/>
</dbReference>
<reference evidence="3" key="1">
    <citation type="submission" date="2020-12" db="EMBL/GenBank/DDBJ databases">
        <title>Leucobacter sp. CAS2, isolated from Chromium sludge.</title>
        <authorList>
            <person name="Xu Z."/>
        </authorList>
    </citation>
    <scope>NUCLEOTIDE SEQUENCE</scope>
    <source>
        <strain evidence="3">CSA2</strain>
    </source>
</reference>
<dbReference type="InterPro" id="IPR025736">
    <property type="entry name" value="PucR_C-HTH_dom"/>
</dbReference>
<dbReference type="RefSeq" id="WP_200132132.1">
    <property type="nucleotide sequence ID" value="NZ_JAEHOI010000006.1"/>
</dbReference>
<proteinExistence type="predicted"/>
<dbReference type="PANTHER" id="PTHR33744">
    <property type="entry name" value="CARBOHYDRATE DIACID REGULATOR"/>
    <property type="match status" value="1"/>
</dbReference>
<evidence type="ECO:0000259" key="2">
    <source>
        <dbReference type="Pfam" id="PF13556"/>
    </source>
</evidence>
<dbReference type="Gene3D" id="1.10.10.2840">
    <property type="entry name" value="PucR C-terminal helix-turn-helix domain"/>
    <property type="match status" value="1"/>
</dbReference>
<comment type="caution">
    <text evidence="3">The sequence shown here is derived from an EMBL/GenBank/DDBJ whole genome shotgun (WGS) entry which is preliminary data.</text>
</comment>
<protein>
    <submittedName>
        <fullName evidence="3">PucR family transcriptional regulator</fullName>
    </submittedName>
</protein>
<feature type="domain" description="PucR C-terminal helix-turn-helix" evidence="2">
    <location>
        <begin position="444"/>
        <end position="501"/>
    </location>
</feature>
<name>A0A934QC46_9MICO</name>
<organism evidence="3 4">
    <name type="scientific">Leucobacter edaphi</name>
    <dbReference type="NCBI Taxonomy" id="2796472"/>
    <lineage>
        <taxon>Bacteria</taxon>
        <taxon>Bacillati</taxon>
        <taxon>Actinomycetota</taxon>
        <taxon>Actinomycetes</taxon>
        <taxon>Micrococcales</taxon>
        <taxon>Microbacteriaceae</taxon>
        <taxon>Leucobacter</taxon>
    </lineage>
</organism>